<keyword evidence="10" id="KW-1015">Disulfide bond</keyword>
<evidence type="ECO:0000256" key="7">
    <source>
        <dbReference type="ARBA" id="ARBA00022989"/>
    </source>
</evidence>
<evidence type="ECO:0000313" key="15">
    <source>
        <dbReference type="Proteomes" id="UP000838412"/>
    </source>
</evidence>
<evidence type="ECO:0000256" key="13">
    <source>
        <dbReference type="SAM" id="Phobius"/>
    </source>
</evidence>
<dbReference type="GO" id="GO:0009311">
    <property type="term" value="P:oligosaccharide metabolic process"/>
    <property type="evidence" value="ECO:0007669"/>
    <property type="project" value="TreeGrafter"/>
</dbReference>
<dbReference type="PANTHER" id="PTHR11987">
    <property type="entry name" value="ALPHA-2,8-SIALYLTRANSFERASE"/>
    <property type="match status" value="1"/>
</dbReference>
<evidence type="ECO:0000256" key="4">
    <source>
        <dbReference type="ARBA" id="ARBA00022679"/>
    </source>
</evidence>
<dbReference type="InterPro" id="IPR012163">
    <property type="entry name" value="Sialyl_trans"/>
</dbReference>
<keyword evidence="11" id="KW-0325">Glycoprotein</keyword>
<sequence length="302" mass="34618">MKVRFSVYERTRIVSFRWYTIAIVRVFSILFLIQRQQLQGCCAARDNMVATQSNVALGTTFGEAAPSDFSYTVTKHFYNAFPVKSPFPGAKFRTCAVVGNSGILRRSNCGRQIDSADYVFRMNLPPTAHAQDVGSKRNLTTAIYHQMKKFQKHSKKKEEVLEMLESLYGLLFIRKPTGYLLAVDQVLQDAGRPLRLVYQNPQHYVSINDYWNRHGLNHVTVTTGLYLISSALTLCDEVTAYGFWPFPFTEFGKKVPYHYWVGHIFLPQKERGAVFDMAAEFMKIRDLHTEGVVRVVTDKCEL</sequence>
<keyword evidence="4" id="KW-0808">Transferase</keyword>
<proteinExistence type="inferred from homology"/>
<evidence type="ECO:0000256" key="5">
    <source>
        <dbReference type="ARBA" id="ARBA00022692"/>
    </source>
</evidence>
<dbReference type="GO" id="GO:0000139">
    <property type="term" value="C:Golgi membrane"/>
    <property type="evidence" value="ECO:0007669"/>
    <property type="project" value="UniProtKB-SubCell"/>
</dbReference>
<dbReference type="GO" id="GO:0003828">
    <property type="term" value="F:alpha-N-acetylneuraminate alpha-2,8-sialyltransferase activity"/>
    <property type="evidence" value="ECO:0007669"/>
    <property type="project" value="TreeGrafter"/>
</dbReference>
<accession>A0A8J9Z2Y4</accession>
<keyword evidence="15" id="KW-1185">Reference proteome</keyword>
<dbReference type="Gene3D" id="3.90.1480.20">
    <property type="entry name" value="Glycosyl transferase family 29"/>
    <property type="match status" value="1"/>
</dbReference>
<gene>
    <name evidence="14" type="primary">ST8SIA5</name>
    <name evidence="14" type="ORF">BLAG_LOCUS8299</name>
</gene>
<keyword evidence="9 13" id="KW-0472">Membrane</keyword>
<dbReference type="InterPro" id="IPR001675">
    <property type="entry name" value="Glyco_trans_29"/>
</dbReference>
<evidence type="ECO:0000256" key="2">
    <source>
        <dbReference type="ARBA" id="ARBA00006003"/>
    </source>
</evidence>
<evidence type="ECO:0000256" key="8">
    <source>
        <dbReference type="ARBA" id="ARBA00023034"/>
    </source>
</evidence>
<feature type="disulfide bond" evidence="12">
    <location>
        <begin position="95"/>
        <end position="235"/>
    </location>
</feature>
<evidence type="ECO:0000256" key="10">
    <source>
        <dbReference type="ARBA" id="ARBA00023157"/>
    </source>
</evidence>
<evidence type="ECO:0000256" key="9">
    <source>
        <dbReference type="ARBA" id="ARBA00023136"/>
    </source>
</evidence>
<dbReference type="OrthoDB" id="10264956at2759"/>
<dbReference type="Proteomes" id="UP000838412">
    <property type="component" value="Chromosome 15"/>
</dbReference>
<evidence type="ECO:0000256" key="1">
    <source>
        <dbReference type="ARBA" id="ARBA00004323"/>
    </source>
</evidence>
<keyword evidence="6" id="KW-0735">Signal-anchor</keyword>
<dbReference type="InterPro" id="IPR038578">
    <property type="entry name" value="GT29-like_sf"/>
</dbReference>
<name>A0A8J9Z2Y4_BRALA</name>
<dbReference type="AlphaFoldDB" id="A0A8J9Z2Y4"/>
<keyword evidence="8" id="KW-0333">Golgi apparatus</keyword>
<evidence type="ECO:0000256" key="6">
    <source>
        <dbReference type="ARBA" id="ARBA00022968"/>
    </source>
</evidence>
<dbReference type="Pfam" id="PF00777">
    <property type="entry name" value="Glyco_transf_29"/>
    <property type="match status" value="1"/>
</dbReference>
<dbReference type="PANTHER" id="PTHR11987:SF54">
    <property type="entry name" value="ST8 ALPHA-N-ACETYL-NEURAMINIDE ALPHA-2,8-SIALYLTRANSFERASE 6"/>
    <property type="match status" value="1"/>
</dbReference>
<comment type="subcellular location">
    <subcellularLocation>
        <location evidence="1">Golgi apparatus membrane</location>
        <topology evidence="1">Single-pass type II membrane protein</topology>
    </subcellularLocation>
</comment>
<feature type="transmembrane region" description="Helical" evidence="13">
    <location>
        <begin position="16"/>
        <end position="33"/>
    </location>
</feature>
<dbReference type="EMBL" id="OV696700">
    <property type="protein sequence ID" value="CAH1246190.1"/>
    <property type="molecule type" value="Genomic_DNA"/>
</dbReference>
<keyword evidence="3" id="KW-0328">Glycosyltransferase</keyword>
<evidence type="ECO:0000313" key="14">
    <source>
        <dbReference type="EMBL" id="CAH1246190.1"/>
    </source>
</evidence>
<comment type="similarity">
    <text evidence="2">Belongs to the glycosyltransferase 29 family.</text>
</comment>
<protein>
    <submittedName>
        <fullName evidence="14">ST8SIA5 protein</fullName>
    </submittedName>
</protein>
<organism evidence="14 15">
    <name type="scientific">Branchiostoma lanceolatum</name>
    <name type="common">Common lancelet</name>
    <name type="synonym">Amphioxus lanceolatum</name>
    <dbReference type="NCBI Taxonomy" id="7740"/>
    <lineage>
        <taxon>Eukaryota</taxon>
        <taxon>Metazoa</taxon>
        <taxon>Chordata</taxon>
        <taxon>Cephalochordata</taxon>
        <taxon>Leptocardii</taxon>
        <taxon>Amphioxiformes</taxon>
        <taxon>Branchiostomatidae</taxon>
        <taxon>Branchiostoma</taxon>
    </lineage>
</organism>
<evidence type="ECO:0000256" key="11">
    <source>
        <dbReference type="ARBA" id="ARBA00023180"/>
    </source>
</evidence>
<keyword evidence="7 13" id="KW-1133">Transmembrane helix</keyword>
<dbReference type="CDD" id="cd23963">
    <property type="entry name" value="GT29_ST8SIA"/>
    <property type="match status" value="1"/>
</dbReference>
<dbReference type="PIRSF" id="PIRSF005557">
    <property type="entry name" value="Sialyl_trans"/>
    <property type="match status" value="1"/>
</dbReference>
<dbReference type="InterPro" id="IPR050943">
    <property type="entry name" value="Glycosyltr_29_Sialyltrsf"/>
</dbReference>
<keyword evidence="5 13" id="KW-0812">Transmembrane</keyword>
<dbReference type="GO" id="GO:0006491">
    <property type="term" value="P:N-glycan processing"/>
    <property type="evidence" value="ECO:0007669"/>
    <property type="project" value="TreeGrafter"/>
</dbReference>
<evidence type="ECO:0000256" key="3">
    <source>
        <dbReference type="ARBA" id="ARBA00022676"/>
    </source>
</evidence>
<evidence type="ECO:0000256" key="12">
    <source>
        <dbReference type="PIRSR" id="PIRSR005557-2"/>
    </source>
</evidence>
<reference evidence="14" key="1">
    <citation type="submission" date="2022-01" db="EMBL/GenBank/DDBJ databases">
        <authorList>
            <person name="Braso-Vives M."/>
        </authorList>
    </citation>
    <scope>NUCLEOTIDE SEQUENCE</scope>
</reference>